<dbReference type="PANTHER" id="PTHR42693:SF33">
    <property type="entry name" value="ARYLSULFATASE"/>
    <property type="match status" value="1"/>
</dbReference>
<keyword evidence="4" id="KW-0472">Membrane</keyword>
<evidence type="ECO:0000313" key="7">
    <source>
        <dbReference type="EnsemblMetazoa" id="CLYHEMP008119.1"/>
    </source>
</evidence>
<dbReference type="EnsemblMetazoa" id="CLYHEMT008119.1">
    <property type="protein sequence ID" value="CLYHEMP008119.1"/>
    <property type="gene ID" value="CLYHEMG008119"/>
</dbReference>
<dbReference type="InterPro" id="IPR050738">
    <property type="entry name" value="Sulfatase"/>
</dbReference>
<dbReference type="Proteomes" id="UP000594262">
    <property type="component" value="Unplaced"/>
</dbReference>
<dbReference type="AlphaFoldDB" id="A0A7M5WKU5"/>
<dbReference type="GeneID" id="136814195"/>
<dbReference type="SUPFAM" id="SSF53649">
    <property type="entry name" value="Alkaline phosphatase-like"/>
    <property type="match status" value="1"/>
</dbReference>
<evidence type="ECO:0000256" key="2">
    <source>
        <dbReference type="ARBA" id="ARBA00008779"/>
    </source>
</evidence>
<evidence type="ECO:0000313" key="8">
    <source>
        <dbReference type="Proteomes" id="UP000594262"/>
    </source>
</evidence>
<comment type="PTM">
    <text evidence="3">The conversion to 3-oxoalanine (also known as C-formylglycine, FGly), of a serine or cysteine residue in prokaryotes and of a cysteine residue in eukaryotes, is critical for catalytic activity.</text>
</comment>
<dbReference type="GO" id="GO:0004065">
    <property type="term" value="F:arylsulfatase activity"/>
    <property type="evidence" value="ECO:0007669"/>
    <property type="project" value="TreeGrafter"/>
</dbReference>
<keyword evidence="5" id="KW-0732">Signal</keyword>
<proteinExistence type="inferred from homology"/>
<feature type="signal peptide" evidence="5">
    <location>
        <begin position="1"/>
        <end position="23"/>
    </location>
</feature>
<keyword evidence="4" id="KW-0812">Transmembrane</keyword>
<accession>A0A7M5WKU5</accession>
<organism evidence="7 8">
    <name type="scientific">Clytia hemisphaerica</name>
    <dbReference type="NCBI Taxonomy" id="252671"/>
    <lineage>
        <taxon>Eukaryota</taxon>
        <taxon>Metazoa</taxon>
        <taxon>Cnidaria</taxon>
        <taxon>Hydrozoa</taxon>
        <taxon>Hydroidolina</taxon>
        <taxon>Leptothecata</taxon>
        <taxon>Obeliida</taxon>
        <taxon>Clytiidae</taxon>
        <taxon>Clytia</taxon>
    </lineage>
</organism>
<dbReference type="OrthoDB" id="103349at2759"/>
<dbReference type="PANTHER" id="PTHR42693">
    <property type="entry name" value="ARYLSULFATASE FAMILY MEMBER"/>
    <property type="match status" value="1"/>
</dbReference>
<name>A0A7M5WKU5_9CNID</name>
<keyword evidence="4" id="KW-1133">Transmembrane helix</keyword>
<protein>
    <recommendedName>
        <fullName evidence="6">Sulfatase N-terminal domain-containing protein</fullName>
    </recommendedName>
</protein>
<feature type="chain" id="PRO_5029721089" description="Sulfatase N-terminal domain-containing protein" evidence="5">
    <location>
        <begin position="24"/>
        <end position="638"/>
    </location>
</feature>
<keyword evidence="8" id="KW-1185">Reference proteome</keyword>
<evidence type="ECO:0000256" key="5">
    <source>
        <dbReference type="SAM" id="SignalP"/>
    </source>
</evidence>
<sequence length="638" mass="73849">MKMVTPILTILVYFLINNQPIKCNDEEKSSTYSSKKPNFVILYIEHLNEILLDLEGSTDELPNLQKFVNFDGNRFRNVYGEASSASTFASLFTGKPAVNTGIIRGKLLPFTSFPSLASSGGLSTKEPNLASTLKKEGYSTAFYGYWKLGLGPKGINNPLQHGFDTWMGVAYPHNEWCEEQKSVITNQESLLNHPYLKLFYHTSFLWLLLFLFLTMLVWFKVVSVYLYMNLLVYTVSTALAFYILLHLFIVQRSASCVMYRENEIRLQPYDMTNLTLYFTTGASLFLKQVNEPFLMVVNYLKMLPPYVHSPYFSSERTRSPRYYALQELDWSVGYVIEKLEEQDILDDTIVIITGGNSCNWKPTLTDAYQKTSTGFEHVEVKINWDDCFRIPLWIKDIKQTKTSGVQPSEDIDEILPITSLYNTILDAAHVTNINKNNNKSFLKMIRKRDESCPVPKPSFYVDLMTRSALEQFSFTDAKDYNNTDVFSVNMTGLRDQIDEVIMNQSVKTLFHYYNVEKPVMLTFEEGYKIIYYYLDGSKSLRKLSEPIIVDTVPKRFPSNQSELATHLNNILIKSSDMLKAHFQTRQNSNLWSSQFEMPVYPWLLPCHNFPYCRRVWDANDDFRDLFPFGKPRSENLDT</sequence>
<reference evidence="7" key="1">
    <citation type="submission" date="2021-01" db="UniProtKB">
        <authorList>
            <consortium name="EnsemblMetazoa"/>
        </authorList>
    </citation>
    <scope>IDENTIFICATION</scope>
</reference>
<evidence type="ECO:0000259" key="6">
    <source>
        <dbReference type="Pfam" id="PF00884"/>
    </source>
</evidence>
<evidence type="ECO:0000256" key="3">
    <source>
        <dbReference type="PIRSR" id="PIRSR600917-52"/>
    </source>
</evidence>
<comment type="similarity">
    <text evidence="2">Belongs to the sulfatase family.</text>
</comment>
<dbReference type="Gene3D" id="3.40.720.10">
    <property type="entry name" value="Alkaline Phosphatase, subunit A"/>
    <property type="match status" value="1"/>
</dbReference>
<evidence type="ECO:0000256" key="4">
    <source>
        <dbReference type="SAM" id="Phobius"/>
    </source>
</evidence>
<feature type="transmembrane region" description="Helical" evidence="4">
    <location>
        <begin position="198"/>
        <end position="218"/>
    </location>
</feature>
<comment type="cofactor">
    <cofactor evidence="1">
        <name>Ca(2+)</name>
        <dbReference type="ChEBI" id="CHEBI:29108"/>
    </cofactor>
</comment>
<dbReference type="InterPro" id="IPR017850">
    <property type="entry name" value="Alkaline_phosphatase_core_sf"/>
</dbReference>
<dbReference type="Pfam" id="PF00884">
    <property type="entry name" value="Sulfatase"/>
    <property type="match status" value="1"/>
</dbReference>
<evidence type="ECO:0000256" key="1">
    <source>
        <dbReference type="ARBA" id="ARBA00001913"/>
    </source>
</evidence>
<dbReference type="RefSeq" id="XP_066926809.1">
    <property type="nucleotide sequence ID" value="XM_067070708.1"/>
</dbReference>
<feature type="transmembrane region" description="Helical" evidence="4">
    <location>
        <begin position="230"/>
        <end position="250"/>
    </location>
</feature>
<feature type="modified residue" description="3-oxoalanine (Ser)" evidence="3">
    <location>
        <position position="84"/>
    </location>
</feature>
<dbReference type="InterPro" id="IPR000917">
    <property type="entry name" value="Sulfatase_N"/>
</dbReference>
<feature type="domain" description="Sulfatase N-terminal" evidence="6">
    <location>
        <begin position="37"/>
        <end position="429"/>
    </location>
</feature>